<evidence type="ECO:0000313" key="3">
    <source>
        <dbReference type="EMBL" id="MBE1612589.1"/>
    </source>
</evidence>
<evidence type="ECO:0000259" key="2">
    <source>
        <dbReference type="Pfam" id="PF00930"/>
    </source>
</evidence>
<sequence length="762" mass="84749">MDPATPPELHQEEVIYSVEDYARAESFLPWQMETRVPGQVTEIAWLPSSTRYRFKLSTLKGWRYRIADASAGTEHQDAFNHEGLAAALAEATDEEVDPNRLKPTRIDYRGADDLEFDFNDARWRWDGSALRQFSEEDQFGVRSPDGTKIAFNRDHDLWVREVATGIERRLTRGGKEGSFYGAVLPSPLRAAGLPGAGQPWKDTKVLWSPDSSRLLTHRVDTAGAGTVTMSLSTPLSGSIRPEAVEYFYPLPGDDPLPTATLIIIDLASDDSTPVEIPPLELYYYGSPIPGADSSSRNMWWRQDGSSLYLLRLFRGDRHATLYEISADGSSRVIVDEEAETPVDSNLSTSGPVNHRTVEDQDLTLWYSQRDGWGHLYTYRTSTGAQLNQLTSGEWAVADVLHVGDGYVYFTGVGKDVSEDPYIRRLYRVRLDGSSGEPELLTPQDGSHEVSFAPDGGYFISTWAKIDSAPVAELIRSPGESIGVIAEVDLSALTESGWQFPERFSAPSRDGKTQVYGVIVRPTNFDPDKSYPVIDSIYGGPQMNQAPVALTEAARIWTAQAIAELGFVVVLIDGLGMPHRSKEFRDVSYRNLGDAGLPDHISAMWDLKTQYPNLDLDRVGIFGHSAGGYASTHAILAHPEFYKVCVSGAGNHDHRTDKAWWIERYQGWPVGDHYVEQANRTLAGQLQGKLLLIHGEADENVPVASTLSLADALIAADKDFDLLILPNRSHACGSEPYVIRRRWDYFVRYLARQEPPSYSIRKS</sequence>
<dbReference type="Gene3D" id="3.40.50.1820">
    <property type="entry name" value="alpha/beta hydrolase"/>
    <property type="match status" value="1"/>
</dbReference>
<dbReference type="GO" id="GO:0006508">
    <property type="term" value="P:proteolysis"/>
    <property type="evidence" value="ECO:0007669"/>
    <property type="project" value="InterPro"/>
</dbReference>
<feature type="domain" description="Dipeptidylpeptidase IV N-terminal" evidence="2">
    <location>
        <begin position="134"/>
        <end position="181"/>
    </location>
</feature>
<dbReference type="SUPFAM" id="SSF53474">
    <property type="entry name" value="alpha/beta-Hydrolases"/>
    <property type="match status" value="1"/>
</dbReference>
<dbReference type="InterPro" id="IPR050278">
    <property type="entry name" value="Serine_Prot_S9B/DPPIV"/>
</dbReference>
<dbReference type="Pfam" id="PF00326">
    <property type="entry name" value="Peptidase_S9"/>
    <property type="match status" value="1"/>
</dbReference>
<dbReference type="Pfam" id="PF00930">
    <property type="entry name" value="DPPIV_N"/>
    <property type="match status" value="2"/>
</dbReference>
<dbReference type="InterPro" id="IPR029058">
    <property type="entry name" value="AB_hydrolase_fold"/>
</dbReference>
<dbReference type="EMBL" id="JADBEM010000001">
    <property type="protein sequence ID" value="MBE1612589.1"/>
    <property type="molecule type" value="Genomic_DNA"/>
</dbReference>
<dbReference type="GO" id="GO:0008236">
    <property type="term" value="F:serine-type peptidase activity"/>
    <property type="evidence" value="ECO:0007669"/>
    <property type="project" value="InterPro"/>
</dbReference>
<keyword evidence="3" id="KW-0378">Hydrolase</keyword>
<keyword evidence="4" id="KW-1185">Reference proteome</keyword>
<gene>
    <name evidence="3" type="ORF">HEB94_009437</name>
</gene>
<protein>
    <submittedName>
        <fullName evidence="3">Dipeptidyl aminopeptidase/acylaminoacyl peptidase</fullName>
    </submittedName>
</protein>
<dbReference type="InterPro" id="IPR001375">
    <property type="entry name" value="Peptidase_S9_cat"/>
</dbReference>
<dbReference type="InterPro" id="IPR002469">
    <property type="entry name" value="Peptidase_S9B_N"/>
</dbReference>
<comment type="caution">
    <text evidence="3">The sequence shown here is derived from an EMBL/GenBank/DDBJ whole genome shotgun (WGS) entry which is preliminary data.</text>
</comment>
<keyword evidence="3" id="KW-0031">Aminopeptidase</keyword>
<proteinExistence type="predicted"/>
<dbReference type="Proteomes" id="UP000638648">
    <property type="component" value="Unassembled WGS sequence"/>
</dbReference>
<dbReference type="AlphaFoldDB" id="A0A927REU5"/>
<name>A0A927REU5_9ACTN</name>
<dbReference type="PANTHER" id="PTHR11731:SF118">
    <property type="entry name" value="BLR1971 PROTEIN"/>
    <property type="match status" value="1"/>
</dbReference>
<evidence type="ECO:0000259" key="1">
    <source>
        <dbReference type="Pfam" id="PF00326"/>
    </source>
</evidence>
<dbReference type="PANTHER" id="PTHR11731">
    <property type="entry name" value="PROTEASE FAMILY S9B,C DIPEPTIDYL-PEPTIDASE IV-RELATED"/>
    <property type="match status" value="1"/>
</dbReference>
<reference evidence="3" key="1">
    <citation type="submission" date="2020-10" db="EMBL/GenBank/DDBJ databases">
        <title>Sequencing the genomes of 1000 actinobacteria strains.</title>
        <authorList>
            <person name="Klenk H.-P."/>
        </authorList>
    </citation>
    <scope>NUCLEOTIDE SEQUENCE</scope>
    <source>
        <strain evidence="3">DSM 45354</strain>
    </source>
</reference>
<dbReference type="GO" id="GO:0004177">
    <property type="term" value="F:aminopeptidase activity"/>
    <property type="evidence" value="ECO:0007669"/>
    <property type="project" value="UniProtKB-KW"/>
</dbReference>
<feature type="domain" description="Peptidase S9 prolyl oligopeptidase catalytic" evidence="1">
    <location>
        <begin position="556"/>
        <end position="750"/>
    </location>
</feature>
<organism evidence="3 4">
    <name type="scientific">Actinopolymorpha pittospori</name>
    <dbReference type="NCBI Taxonomy" id="648752"/>
    <lineage>
        <taxon>Bacteria</taxon>
        <taxon>Bacillati</taxon>
        <taxon>Actinomycetota</taxon>
        <taxon>Actinomycetes</taxon>
        <taxon>Propionibacteriales</taxon>
        <taxon>Actinopolymorphaceae</taxon>
        <taxon>Actinopolymorpha</taxon>
    </lineage>
</organism>
<dbReference type="Gene3D" id="2.140.10.30">
    <property type="entry name" value="Dipeptidylpeptidase IV, N-terminal domain"/>
    <property type="match status" value="1"/>
</dbReference>
<dbReference type="RefSeq" id="WP_192755612.1">
    <property type="nucleotide sequence ID" value="NZ_BAABJL010000159.1"/>
</dbReference>
<dbReference type="SUPFAM" id="SSF82171">
    <property type="entry name" value="DPP6 N-terminal domain-like"/>
    <property type="match status" value="1"/>
</dbReference>
<evidence type="ECO:0000313" key="4">
    <source>
        <dbReference type="Proteomes" id="UP000638648"/>
    </source>
</evidence>
<feature type="domain" description="Dipeptidylpeptidase IV N-terminal" evidence="2">
    <location>
        <begin position="203"/>
        <end position="467"/>
    </location>
</feature>
<keyword evidence="3" id="KW-0645">Protease</keyword>
<accession>A0A927REU5</accession>